<reference evidence="3" key="1">
    <citation type="journal article" date="2024" name="IScience">
        <title>Strigolactones Initiate the Formation of Haustorium-like Structures in Castilleja.</title>
        <authorList>
            <person name="Buerger M."/>
            <person name="Peterson D."/>
            <person name="Chory J."/>
        </authorList>
    </citation>
    <scope>NUCLEOTIDE SEQUENCE [LARGE SCALE GENOMIC DNA]</scope>
</reference>
<dbReference type="AlphaFoldDB" id="A0ABD3CEX1"/>
<comment type="caution">
    <text evidence="2">The sequence shown here is derived from an EMBL/GenBank/DDBJ whole genome shotgun (WGS) entry which is preliminary data.</text>
</comment>
<feature type="compositionally biased region" description="Polar residues" evidence="1">
    <location>
        <begin position="61"/>
        <end position="90"/>
    </location>
</feature>
<dbReference type="PANTHER" id="PTHR34570">
    <property type="entry name" value="OS03G0593100 PROTEIN"/>
    <property type="match status" value="1"/>
</dbReference>
<dbReference type="EMBL" id="JAVIJP010000039">
    <property type="protein sequence ID" value="KAL3627310.1"/>
    <property type="molecule type" value="Genomic_DNA"/>
</dbReference>
<protein>
    <submittedName>
        <fullName evidence="2">Uncharacterized protein</fullName>
    </submittedName>
</protein>
<dbReference type="PANTHER" id="PTHR34570:SF12">
    <property type="entry name" value="EXPRESSED PROTEIN"/>
    <property type="match status" value="1"/>
</dbReference>
<evidence type="ECO:0000313" key="2">
    <source>
        <dbReference type="EMBL" id="KAL3627310.1"/>
    </source>
</evidence>
<proteinExistence type="predicted"/>
<evidence type="ECO:0000313" key="3">
    <source>
        <dbReference type="Proteomes" id="UP001632038"/>
    </source>
</evidence>
<name>A0ABD3CEX1_9LAMI</name>
<keyword evidence="3" id="KW-1185">Reference proteome</keyword>
<dbReference type="Proteomes" id="UP001632038">
    <property type="component" value="Unassembled WGS sequence"/>
</dbReference>
<evidence type="ECO:0000256" key="1">
    <source>
        <dbReference type="SAM" id="MobiDB-lite"/>
    </source>
</evidence>
<gene>
    <name evidence="2" type="ORF">CASFOL_028673</name>
</gene>
<feature type="region of interest" description="Disordered" evidence="1">
    <location>
        <begin position="49"/>
        <end position="108"/>
    </location>
</feature>
<organism evidence="2 3">
    <name type="scientific">Castilleja foliolosa</name>
    <dbReference type="NCBI Taxonomy" id="1961234"/>
    <lineage>
        <taxon>Eukaryota</taxon>
        <taxon>Viridiplantae</taxon>
        <taxon>Streptophyta</taxon>
        <taxon>Embryophyta</taxon>
        <taxon>Tracheophyta</taxon>
        <taxon>Spermatophyta</taxon>
        <taxon>Magnoliopsida</taxon>
        <taxon>eudicotyledons</taxon>
        <taxon>Gunneridae</taxon>
        <taxon>Pentapetalae</taxon>
        <taxon>asterids</taxon>
        <taxon>lamiids</taxon>
        <taxon>Lamiales</taxon>
        <taxon>Orobanchaceae</taxon>
        <taxon>Pedicularideae</taxon>
        <taxon>Castillejinae</taxon>
        <taxon>Castilleja</taxon>
    </lineage>
</organism>
<sequence>MKMVREAHHDDHSTSGVTFSLMALLQERFKHLQKMKELRQQQELLRLFSESEKHVPHPSTKYRNNFDSENYSGSPQPNCQLSLSLWPDSTPTKRADNRAPPNSSKSCFANASRVCMDNSGSDIDTSLRL</sequence>
<accession>A0ABD3CEX1</accession>